<dbReference type="EMBL" id="JAKIKS010000050">
    <property type="protein sequence ID" value="MCL1125495.1"/>
    <property type="molecule type" value="Genomic_DNA"/>
</dbReference>
<accession>A0ABT0LCV7</accession>
<keyword evidence="3" id="KW-1185">Reference proteome</keyword>
<organism evidence="2 3">
    <name type="scientific">Shewanella surugensis</name>
    <dbReference type="NCBI Taxonomy" id="212020"/>
    <lineage>
        <taxon>Bacteria</taxon>
        <taxon>Pseudomonadati</taxon>
        <taxon>Pseudomonadota</taxon>
        <taxon>Gammaproteobacteria</taxon>
        <taxon>Alteromonadales</taxon>
        <taxon>Shewanellaceae</taxon>
        <taxon>Shewanella</taxon>
    </lineage>
</organism>
<evidence type="ECO:0000259" key="1">
    <source>
        <dbReference type="Pfam" id="PF07287"/>
    </source>
</evidence>
<evidence type="ECO:0000313" key="2">
    <source>
        <dbReference type="EMBL" id="MCL1125495.1"/>
    </source>
</evidence>
<evidence type="ECO:0000313" key="3">
    <source>
        <dbReference type="Proteomes" id="UP001203423"/>
    </source>
</evidence>
<proteinExistence type="predicted"/>
<gene>
    <name evidence="2" type="ORF">L2764_13660</name>
</gene>
<dbReference type="Pfam" id="PF07287">
    <property type="entry name" value="AtuA"/>
    <property type="match status" value="1"/>
</dbReference>
<reference evidence="2 3" key="1">
    <citation type="submission" date="2022-01" db="EMBL/GenBank/DDBJ databases">
        <title>Whole genome-based taxonomy of the Shewanellaceae.</title>
        <authorList>
            <person name="Martin-Rodriguez A.J."/>
        </authorList>
    </citation>
    <scope>NUCLEOTIDE SEQUENCE [LARGE SCALE GENOMIC DNA]</scope>
    <source>
        <strain evidence="2 3">DSM 17177</strain>
    </source>
</reference>
<name>A0ABT0LCV7_9GAMM</name>
<sequence>MMPQQLTVLSPTAILGYGFPLSSFKRAMAMSPDVISVDAGSVDPGPFYLGSGKSFTDRAAVKRDLWHMLDAGIKASIPVIVGSSGGSGAKAHVDWTLDIVQELLVELDISIKIGVISADIDKSTVISAIKGNKVTPLAGLGPLTAADVEASTAIVAQMGVEPFIEALEAGCQLILAGRAYDPAVFAALPIKLGFDAGLAIHMGKILECAAIAAEPGSGADCVVGIIDQQGFTLVPCSDDRLFTVDSVAAHTLYEKSNPYLLPGPGGYLDLTDVCFRPLDNGRVRVSGSRFVTDDIYRVKLEGAYLQGYRTVSIAGIRDPIMIKQIDSIIETIKDKMSVRMKEDNIDGFIEFHVYGNNGVMGKQEPVTQSQAHELGIVIEVVADEQSVADSICSLTRSTLLHFGYPNRIATAGNLAFPFSPSDFSAGAVYAFSMYHLIDMGDERLFNIEVIG</sequence>
<dbReference type="InterPro" id="IPR010839">
    <property type="entry name" value="AtuA_N"/>
</dbReference>
<dbReference type="Proteomes" id="UP001203423">
    <property type="component" value="Unassembled WGS sequence"/>
</dbReference>
<feature type="domain" description="Acyclic terpene utilisation N-terminal" evidence="1">
    <location>
        <begin position="80"/>
        <end position="392"/>
    </location>
</feature>
<dbReference type="RefSeq" id="WP_248940805.1">
    <property type="nucleotide sequence ID" value="NZ_JAKIKS010000050.1"/>
</dbReference>
<comment type="caution">
    <text evidence="2">The sequence shown here is derived from an EMBL/GenBank/DDBJ whole genome shotgun (WGS) entry which is preliminary data.</text>
</comment>
<protein>
    <submittedName>
        <fullName evidence="2">DUF1446 domain-containing protein</fullName>
    </submittedName>
</protein>